<evidence type="ECO:0000313" key="4">
    <source>
        <dbReference type="Proteomes" id="UP000601435"/>
    </source>
</evidence>
<keyword evidence="4" id="KW-1185">Reference proteome</keyword>
<dbReference type="InterPro" id="IPR003615">
    <property type="entry name" value="HNH_nuc"/>
</dbReference>
<feature type="non-terminal residue" evidence="3">
    <location>
        <position position="1"/>
    </location>
</feature>
<comment type="caution">
    <text evidence="3">The sequence shown here is derived from an EMBL/GenBank/DDBJ whole genome shotgun (WGS) entry which is preliminary data.</text>
</comment>
<dbReference type="Pfam" id="PF13392">
    <property type="entry name" value="HNH_3"/>
    <property type="match status" value="1"/>
</dbReference>
<evidence type="ECO:0000259" key="2">
    <source>
        <dbReference type="SMART" id="SM00507"/>
    </source>
</evidence>
<evidence type="ECO:0000256" key="1">
    <source>
        <dbReference type="SAM" id="Phobius"/>
    </source>
</evidence>
<dbReference type="EMBL" id="CAJNJA010006420">
    <property type="protein sequence ID" value="CAE7210093.1"/>
    <property type="molecule type" value="Genomic_DNA"/>
</dbReference>
<gene>
    <name evidence="3" type="primary">yosQ</name>
    <name evidence="3" type="ORF">SNEC2469_LOCUS2073</name>
</gene>
<dbReference type="OrthoDB" id="430296at2759"/>
<dbReference type="AlphaFoldDB" id="A0A812JNM0"/>
<reference evidence="3" key="1">
    <citation type="submission" date="2021-02" db="EMBL/GenBank/DDBJ databases">
        <authorList>
            <person name="Dougan E. K."/>
            <person name="Rhodes N."/>
            <person name="Thang M."/>
            <person name="Chan C."/>
        </authorList>
    </citation>
    <scope>NUCLEOTIDE SEQUENCE</scope>
</reference>
<organism evidence="3 4">
    <name type="scientific">Symbiodinium necroappetens</name>
    <dbReference type="NCBI Taxonomy" id="1628268"/>
    <lineage>
        <taxon>Eukaryota</taxon>
        <taxon>Sar</taxon>
        <taxon>Alveolata</taxon>
        <taxon>Dinophyceae</taxon>
        <taxon>Suessiales</taxon>
        <taxon>Symbiodiniaceae</taxon>
        <taxon>Symbiodinium</taxon>
    </lineage>
</organism>
<protein>
    <submittedName>
        <fullName evidence="3">YosQ protein</fullName>
    </submittedName>
</protein>
<accession>A0A812JNM0</accession>
<dbReference type="SUPFAM" id="SSF54060">
    <property type="entry name" value="His-Me finger endonucleases"/>
    <property type="match status" value="2"/>
</dbReference>
<feature type="domain" description="HNH nuclease" evidence="2">
    <location>
        <begin position="59"/>
        <end position="109"/>
    </location>
</feature>
<keyword evidence="1" id="KW-0472">Membrane</keyword>
<dbReference type="Proteomes" id="UP000601435">
    <property type="component" value="Unassembled WGS sequence"/>
</dbReference>
<keyword evidence="1" id="KW-1133">Transmembrane helix</keyword>
<dbReference type="InterPro" id="IPR044925">
    <property type="entry name" value="His-Me_finger_sf"/>
</dbReference>
<dbReference type="Gene3D" id="3.90.75.20">
    <property type="match status" value="2"/>
</dbReference>
<dbReference type="SMART" id="SM00507">
    <property type="entry name" value="HNHc"/>
    <property type="match status" value="2"/>
</dbReference>
<sequence>MYKPMFYAAKSRLRLWGVLDLRCASSGCQVSSHGRVSTATGKVHFGQANDSGYLKARFDGQDYYVHRLVATAFLGPPPDPTCWQVNHIDGNPANNFVANLQYVTPAENQRHSWANNPNRQQGNAKLSKAVLWRPFGMQAWTFSASQIEAARTGKTWLVHRAVAATFLGQPDTADIQVNHKDFDRGNNHMQNLEYVSCSENITHSWQRRAGNARSRAGKAVQARSIACASSTGPWLDFDSMAAAERHTGIHWAKIDRICRGLVPGVGWDFKFVDDVQIPAVKRSWGVSGSDPPLQKEVERRWTEASQAWTQVLELATPMFGAGHERTVEHQLRLKRAERLARWQRNMRMGIWAVTLIVPVGFGWSWYRNAEQTAFGQAW</sequence>
<evidence type="ECO:0000313" key="3">
    <source>
        <dbReference type="EMBL" id="CAE7210093.1"/>
    </source>
</evidence>
<feature type="transmembrane region" description="Helical" evidence="1">
    <location>
        <begin position="348"/>
        <end position="366"/>
    </location>
</feature>
<proteinExistence type="predicted"/>
<feature type="domain" description="HNH nuclease" evidence="2">
    <location>
        <begin position="152"/>
        <end position="201"/>
    </location>
</feature>
<keyword evidence="1" id="KW-0812">Transmembrane</keyword>
<name>A0A812JNM0_9DINO</name>